<evidence type="ECO:0000313" key="3">
    <source>
        <dbReference type="WBParaSite" id="jg114"/>
    </source>
</evidence>
<dbReference type="WBParaSite" id="jg114">
    <property type="protein sequence ID" value="jg114"/>
    <property type="gene ID" value="jg114"/>
</dbReference>
<evidence type="ECO:0000256" key="1">
    <source>
        <dbReference type="SAM" id="MobiDB-lite"/>
    </source>
</evidence>
<name>A0A915CRE1_9BILA</name>
<evidence type="ECO:0000313" key="2">
    <source>
        <dbReference type="Proteomes" id="UP000887574"/>
    </source>
</evidence>
<feature type="compositionally biased region" description="Basic and acidic residues" evidence="1">
    <location>
        <begin position="68"/>
        <end position="78"/>
    </location>
</feature>
<feature type="compositionally biased region" description="Polar residues" evidence="1">
    <location>
        <begin position="47"/>
        <end position="64"/>
    </location>
</feature>
<dbReference type="Proteomes" id="UP000887574">
    <property type="component" value="Unplaced"/>
</dbReference>
<organism evidence="2 3">
    <name type="scientific">Ditylenchus dipsaci</name>
    <dbReference type="NCBI Taxonomy" id="166011"/>
    <lineage>
        <taxon>Eukaryota</taxon>
        <taxon>Metazoa</taxon>
        <taxon>Ecdysozoa</taxon>
        <taxon>Nematoda</taxon>
        <taxon>Chromadorea</taxon>
        <taxon>Rhabditida</taxon>
        <taxon>Tylenchina</taxon>
        <taxon>Tylenchomorpha</taxon>
        <taxon>Sphaerularioidea</taxon>
        <taxon>Anguinidae</taxon>
        <taxon>Anguininae</taxon>
        <taxon>Ditylenchus</taxon>
    </lineage>
</organism>
<protein>
    <submittedName>
        <fullName evidence="3">Uncharacterized protein</fullName>
    </submittedName>
</protein>
<accession>A0A915CRE1</accession>
<proteinExistence type="predicted"/>
<keyword evidence="2" id="KW-1185">Reference proteome</keyword>
<dbReference type="AlphaFoldDB" id="A0A915CRE1"/>
<reference evidence="3" key="1">
    <citation type="submission" date="2022-11" db="UniProtKB">
        <authorList>
            <consortium name="WormBaseParasite"/>
        </authorList>
    </citation>
    <scope>IDENTIFICATION</scope>
</reference>
<sequence length="106" mass="11404">MANPRYDATSIEWPQVEFDTVRQQDRKTKHNTATSTDDGGSIPDGSLFSSSPDILFAIQNSTPANYKGTRDQKEDHSSDQGGRTYAGAGAVQAEDVAGIAGLEEVR</sequence>
<feature type="region of interest" description="Disordered" evidence="1">
    <location>
        <begin position="1"/>
        <end position="89"/>
    </location>
</feature>